<name>A0A423VRV0_CYTCH</name>
<keyword evidence="4" id="KW-1185">Reference proteome</keyword>
<dbReference type="PANTHER" id="PTHR43669:SF4">
    <property type="entry name" value="SHORT-CHAIN DEHYDROGENASE"/>
    <property type="match status" value="1"/>
</dbReference>
<dbReference type="AlphaFoldDB" id="A0A423VRV0"/>
<dbReference type="STRING" id="252740.A0A423VRV0"/>
<evidence type="ECO:0000313" key="4">
    <source>
        <dbReference type="Proteomes" id="UP000284375"/>
    </source>
</evidence>
<keyword evidence="2" id="KW-0560">Oxidoreductase</keyword>
<dbReference type="GO" id="GO:0016491">
    <property type="term" value="F:oxidoreductase activity"/>
    <property type="evidence" value="ECO:0007669"/>
    <property type="project" value="UniProtKB-KW"/>
</dbReference>
<sequence>MASSASRVAIIFGAGSRIGASLVKRFVGAGYRVATVSRSASAPNSDSDSDKTFHVQADLSDPSAAHGAFTQVTQSAGWPFPSVVVWNAASMTPPAAEDPKNPLAVPGDGFDRDVAFMVKAPYVAAGEAVRAWREAEGARRGTFIMTGNMAPRRIFPIPAITMLGVGKSGANYWMGAADAALKEEGIRFFFADERGPDGGPAWSEVNGESHAEMYLELVEGKEDLPYYVTFRNGKYEKLD</sequence>
<organism evidence="3 4">
    <name type="scientific">Cytospora chrysosperma</name>
    <name type="common">Cytospora canker fungus</name>
    <name type="synonym">Sphaeria chrysosperma</name>
    <dbReference type="NCBI Taxonomy" id="252740"/>
    <lineage>
        <taxon>Eukaryota</taxon>
        <taxon>Fungi</taxon>
        <taxon>Dikarya</taxon>
        <taxon>Ascomycota</taxon>
        <taxon>Pezizomycotina</taxon>
        <taxon>Sordariomycetes</taxon>
        <taxon>Sordariomycetidae</taxon>
        <taxon>Diaporthales</taxon>
        <taxon>Cytosporaceae</taxon>
        <taxon>Cytospora</taxon>
    </lineage>
</organism>
<evidence type="ECO:0000256" key="1">
    <source>
        <dbReference type="ARBA" id="ARBA00006484"/>
    </source>
</evidence>
<evidence type="ECO:0008006" key="5">
    <source>
        <dbReference type="Google" id="ProtNLM"/>
    </source>
</evidence>
<evidence type="ECO:0000313" key="3">
    <source>
        <dbReference type="EMBL" id="ROV93751.1"/>
    </source>
</evidence>
<accession>A0A423VRV0</accession>
<dbReference type="EMBL" id="LJZO01000031">
    <property type="protein sequence ID" value="ROV93751.1"/>
    <property type="molecule type" value="Genomic_DNA"/>
</dbReference>
<dbReference type="Pfam" id="PF00106">
    <property type="entry name" value="adh_short"/>
    <property type="match status" value="1"/>
</dbReference>
<dbReference type="InterPro" id="IPR036291">
    <property type="entry name" value="NAD(P)-bd_dom_sf"/>
</dbReference>
<dbReference type="CDD" id="cd05233">
    <property type="entry name" value="SDR_c"/>
    <property type="match status" value="1"/>
</dbReference>
<dbReference type="Gene3D" id="3.40.50.720">
    <property type="entry name" value="NAD(P)-binding Rossmann-like Domain"/>
    <property type="match status" value="1"/>
</dbReference>
<dbReference type="PANTHER" id="PTHR43669">
    <property type="entry name" value="5-KETO-D-GLUCONATE 5-REDUCTASE"/>
    <property type="match status" value="1"/>
</dbReference>
<proteinExistence type="inferred from homology"/>
<protein>
    <recommendedName>
        <fullName evidence="5">NAD(P)-binding domain-containing protein</fullName>
    </recommendedName>
</protein>
<reference evidence="3 4" key="1">
    <citation type="submission" date="2015-09" db="EMBL/GenBank/DDBJ databases">
        <title>Host preference determinants of Valsa canker pathogens revealed by comparative genomics.</title>
        <authorList>
            <person name="Yin Z."/>
            <person name="Huang L."/>
        </authorList>
    </citation>
    <scope>NUCLEOTIDE SEQUENCE [LARGE SCALE GENOMIC DNA]</scope>
    <source>
        <strain evidence="3 4">YSFL</strain>
    </source>
</reference>
<dbReference type="SUPFAM" id="SSF51735">
    <property type="entry name" value="NAD(P)-binding Rossmann-fold domains"/>
    <property type="match status" value="1"/>
</dbReference>
<comment type="similarity">
    <text evidence="1">Belongs to the short-chain dehydrogenases/reductases (SDR) family.</text>
</comment>
<comment type="caution">
    <text evidence="3">The sequence shown here is derived from an EMBL/GenBank/DDBJ whole genome shotgun (WGS) entry which is preliminary data.</text>
</comment>
<gene>
    <name evidence="3" type="ORF">VSDG_06989</name>
</gene>
<dbReference type="OrthoDB" id="5336600at2759"/>
<dbReference type="Proteomes" id="UP000284375">
    <property type="component" value="Unassembled WGS sequence"/>
</dbReference>
<evidence type="ECO:0000256" key="2">
    <source>
        <dbReference type="ARBA" id="ARBA00023002"/>
    </source>
</evidence>
<dbReference type="InterPro" id="IPR002347">
    <property type="entry name" value="SDR_fam"/>
</dbReference>